<dbReference type="FunFam" id="3.80.10.10:FF:000129">
    <property type="entry name" value="Leucine-rich repeat receptor-like kinase"/>
    <property type="match status" value="1"/>
</dbReference>
<dbReference type="GO" id="GO:0005524">
    <property type="term" value="F:ATP binding"/>
    <property type="evidence" value="ECO:0007669"/>
    <property type="project" value="UniProtKB-UniRule"/>
</dbReference>
<proteinExistence type="inferred from homology"/>
<keyword evidence="12 20" id="KW-0067">ATP-binding</keyword>
<dbReference type="Pfam" id="PF00560">
    <property type="entry name" value="LRR_1"/>
    <property type="match status" value="1"/>
</dbReference>
<keyword evidence="25" id="KW-1185">Reference proteome</keyword>
<dbReference type="InterPro" id="IPR011009">
    <property type="entry name" value="Kinase-like_dom_sf"/>
</dbReference>
<dbReference type="InterPro" id="IPR013210">
    <property type="entry name" value="LRR_N_plant-typ"/>
</dbReference>
<keyword evidence="10 20" id="KW-0547">Nucleotide-binding</keyword>
<dbReference type="EC" id="2.7.11.1" evidence="3"/>
<evidence type="ECO:0000256" key="20">
    <source>
        <dbReference type="PROSITE-ProRule" id="PRU10141"/>
    </source>
</evidence>
<feature type="region of interest" description="Disordered" evidence="21">
    <location>
        <begin position="924"/>
        <end position="956"/>
    </location>
</feature>
<evidence type="ECO:0000256" key="2">
    <source>
        <dbReference type="ARBA" id="ARBA00008684"/>
    </source>
</evidence>
<evidence type="ECO:0000256" key="4">
    <source>
        <dbReference type="ARBA" id="ARBA00022527"/>
    </source>
</evidence>
<comment type="similarity">
    <text evidence="2">Belongs to the protein kinase superfamily. Ser/Thr protein kinase family.</text>
</comment>
<feature type="compositionally biased region" description="Low complexity" evidence="21">
    <location>
        <begin position="472"/>
        <end position="484"/>
    </location>
</feature>
<reference evidence="25" key="1">
    <citation type="journal article" date="2016" name="Nature">
        <title>The genome of the seagrass Zostera marina reveals angiosperm adaptation to the sea.</title>
        <authorList>
            <person name="Olsen J.L."/>
            <person name="Rouze P."/>
            <person name="Verhelst B."/>
            <person name="Lin Y.-C."/>
            <person name="Bayer T."/>
            <person name="Collen J."/>
            <person name="Dattolo E."/>
            <person name="De Paoli E."/>
            <person name="Dittami S."/>
            <person name="Maumus F."/>
            <person name="Michel G."/>
            <person name="Kersting A."/>
            <person name="Lauritano C."/>
            <person name="Lohaus R."/>
            <person name="Toepel M."/>
            <person name="Tonon T."/>
            <person name="Vanneste K."/>
            <person name="Amirebrahimi M."/>
            <person name="Brakel J."/>
            <person name="Bostroem C."/>
            <person name="Chovatia M."/>
            <person name="Grimwood J."/>
            <person name="Jenkins J.W."/>
            <person name="Jueterbock A."/>
            <person name="Mraz A."/>
            <person name="Stam W.T."/>
            <person name="Tice H."/>
            <person name="Bornberg-Bauer E."/>
            <person name="Green P.J."/>
            <person name="Pearson G.A."/>
            <person name="Procaccini G."/>
            <person name="Duarte C.M."/>
            <person name="Schmutz J."/>
            <person name="Reusch T.B.H."/>
            <person name="Van de Peer Y."/>
        </authorList>
    </citation>
    <scope>NUCLEOTIDE SEQUENCE [LARGE SCALE GENOMIC DNA]</scope>
    <source>
        <strain evidence="25">cv. Finnish</strain>
    </source>
</reference>
<feature type="transmembrane region" description="Helical" evidence="22">
    <location>
        <begin position="499"/>
        <end position="523"/>
    </location>
</feature>
<keyword evidence="7 22" id="KW-0812">Transmembrane</keyword>
<dbReference type="Gene3D" id="1.10.510.10">
    <property type="entry name" value="Transferase(Phosphotransferase) domain 1"/>
    <property type="match status" value="1"/>
</dbReference>
<dbReference type="InterPro" id="IPR008271">
    <property type="entry name" value="Ser/Thr_kinase_AS"/>
</dbReference>
<evidence type="ECO:0000256" key="16">
    <source>
        <dbReference type="ARBA" id="ARBA00023170"/>
    </source>
</evidence>
<evidence type="ECO:0000256" key="7">
    <source>
        <dbReference type="ARBA" id="ARBA00022692"/>
    </source>
</evidence>
<dbReference type="OMA" id="HIFNWAE"/>
<dbReference type="OrthoDB" id="1607253at2759"/>
<dbReference type="EMBL" id="LFYR01000757">
    <property type="protein sequence ID" value="KMZ69621.1"/>
    <property type="molecule type" value="Genomic_DNA"/>
</dbReference>
<dbReference type="CDD" id="cd14066">
    <property type="entry name" value="STKc_IRAK"/>
    <property type="match status" value="1"/>
</dbReference>
<dbReference type="PROSITE" id="PS00108">
    <property type="entry name" value="PROTEIN_KINASE_ST"/>
    <property type="match status" value="1"/>
</dbReference>
<dbReference type="Proteomes" id="UP000036987">
    <property type="component" value="Unassembled WGS sequence"/>
</dbReference>
<dbReference type="GO" id="GO:0004675">
    <property type="term" value="F:transmembrane receptor protein serine/threonine kinase activity"/>
    <property type="evidence" value="ECO:0000318"/>
    <property type="project" value="GO_Central"/>
</dbReference>
<dbReference type="SMART" id="SM00369">
    <property type="entry name" value="LRR_TYP"/>
    <property type="match status" value="7"/>
</dbReference>
<evidence type="ECO:0000256" key="5">
    <source>
        <dbReference type="ARBA" id="ARBA00022614"/>
    </source>
</evidence>
<evidence type="ECO:0000256" key="6">
    <source>
        <dbReference type="ARBA" id="ARBA00022679"/>
    </source>
</evidence>
<dbReference type="Gene3D" id="3.80.10.10">
    <property type="entry name" value="Ribonuclease Inhibitor"/>
    <property type="match status" value="2"/>
</dbReference>
<name>A0A0K9PKZ7_ZOSMR</name>
<evidence type="ECO:0000256" key="14">
    <source>
        <dbReference type="ARBA" id="ARBA00023136"/>
    </source>
</evidence>
<evidence type="ECO:0000256" key="15">
    <source>
        <dbReference type="ARBA" id="ARBA00023157"/>
    </source>
</evidence>
<feature type="binding site" evidence="20">
    <location>
        <position position="632"/>
    </location>
    <ligand>
        <name>ATP</name>
        <dbReference type="ChEBI" id="CHEBI:30616"/>
    </ligand>
</feature>
<dbReference type="FunFam" id="3.30.200.20:FF:000226">
    <property type="entry name" value="receptor protein kinase TMK1"/>
    <property type="match status" value="1"/>
</dbReference>
<dbReference type="STRING" id="29655.A0A0K9PKZ7"/>
<dbReference type="PANTHER" id="PTHR47986">
    <property type="entry name" value="OSJNBA0070M12.3 PROTEIN"/>
    <property type="match status" value="1"/>
</dbReference>
<sequence>MTMSIRVLRLPPSIRLGIIFVIILGFVLLLVDSKISPEDDGAMQDLLASLKGLDSLKWSTTTDPCTDWEKVSCSGGRVSAIQIGSQSLSGLLPSSISNLTSLIRLELQSNKISGALPSLKGLSTLQVLLLHGNLFTSMPSDFFSGLTSMQVVSLDYNQFHPWELPPSLKDCSALVNFSANGVNLTGSVPDILADAGTFPGLSHVNLAFNMLEGTLPPGFGLGSPIAVLWLNGQNGKSGGLTGDISVVGNMTNLQQLWLHSNQFSGPLPDFSQLVNLWDLELRDNHLTGPVPTSLAAIKTLKNVTLANNLLQGPVPEFGKDVHLDMNVATERFCLKVPGDCDPRVTALLSVVKEFGYPERFAESWKGNDPCTNWVGIGCDAKGEIILITFKTMDLTGTISSDFSLFPALQRLLLSGNKISGTIPKSLTSLVNLKELDLSNNSLSGAVPVFTKNVKVVTSGNPDIGKEDISNPDTGSDTGSQTSGGSDIGTDGGTKHSTSIGVIVGSILGSITCIALITVGFFLYKKKSNPFNRVQTPNTMVIHPRHSSSDRDLVKISVAALNGGGAGTSSEPISREASSLGDVHVVESGNMVISIQVLRSVTNNFSSDNILGQGGFGTVYKGELHDGTKIAVKRMESGAMGTKGLNEFQSEIAVLTKVRHRHLVSLLGYCLDGNERLLVYEYMPQGTLSQHLFNWKEEGLRPLEWKKRLSLALDVARGVEYLHSLAHQSFIHRDLKPSNILLGDDMKAKVADFGLVRLAPDGKVSLQTTLAGTFGYLAPEYAVTGRVTTKADVFSFGVILMELLTGRKALDDTQPEDSLHLVTWFRRMQLKKESFSKMIDSTIELDDETMSSVNTIVELAGHCCAREPYQRPEMGHAVNVLSSLVEMWKPSDGDLEEACGIDLDMTLPQALKKWQAFEDSSRFDAGPSYAPSMNNTQTSIPTRPNGFADTFNSTDGR</sequence>
<accession>A0A0K9PKZ7</accession>
<dbReference type="InterPro" id="IPR025875">
    <property type="entry name" value="Leu-rich_rpt_4"/>
</dbReference>
<gene>
    <name evidence="24" type="ORF">ZOSMA_20G00990</name>
</gene>
<comment type="subcellular location">
    <subcellularLocation>
        <location evidence="1">Cell membrane</location>
        <topology evidence="1">Single-pass membrane protein</topology>
    </subcellularLocation>
</comment>
<comment type="catalytic activity">
    <reaction evidence="19">
        <text>L-seryl-[protein] + ATP = O-phospho-L-seryl-[protein] + ADP + H(+)</text>
        <dbReference type="Rhea" id="RHEA:17989"/>
        <dbReference type="Rhea" id="RHEA-COMP:9863"/>
        <dbReference type="Rhea" id="RHEA-COMP:11604"/>
        <dbReference type="ChEBI" id="CHEBI:15378"/>
        <dbReference type="ChEBI" id="CHEBI:29999"/>
        <dbReference type="ChEBI" id="CHEBI:30616"/>
        <dbReference type="ChEBI" id="CHEBI:83421"/>
        <dbReference type="ChEBI" id="CHEBI:456216"/>
        <dbReference type="EC" id="2.7.11.1"/>
    </reaction>
</comment>
<dbReference type="Pfam" id="PF07714">
    <property type="entry name" value="PK_Tyr_Ser-Thr"/>
    <property type="match status" value="1"/>
</dbReference>
<evidence type="ECO:0000256" key="22">
    <source>
        <dbReference type="SAM" id="Phobius"/>
    </source>
</evidence>
<comment type="catalytic activity">
    <reaction evidence="18">
        <text>L-threonyl-[protein] + ATP = O-phospho-L-threonyl-[protein] + ADP + H(+)</text>
        <dbReference type="Rhea" id="RHEA:46608"/>
        <dbReference type="Rhea" id="RHEA-COMP:11060"/>
        <dbReference type="Rhea" id="RHEA-COMP:11605"/>
        <dbReference type="ChEBI" id="CHEBI:15378"/>
        <dbReference type="ChEBI" id="CHEBI:30013"/>
        <dbReference type="ChEBI" id="CHEBI:30616"/>
        <dbReference type="ChEBI" id="CHEBI:61977"/>
        <dbReference type="ChEBI" id="CHEBI:456216"/>
        <dbReference type="EC" id="2.7.11.1"/>
    </reaction>
</comment>
<evidence type="ECO:0000256" key="17">
    <source>
        <dbReference type="ARBA" id="ARBA00023180"/>
    </source>
</evidence>
<dbReference type="GO" id="GO:0005886">
    <property type="term" value="C:plasma membrane"/>
    <property type="evidence" value="ECO:0007669"/>
    <property type="project" value="UniProtKB-SubCell"/>
</dbReference>
<keyword evidence="11 24" id="KW-0418">Kinase</keyword>
<keyword evidence="15" id="KW-1015">Disulfide bond</keyword>
<evidence type="ECO:0000256" key="21">
    <source>
        <dbReference type="SAM" id="MobiDB-lite"/>
    </source>
</evidence>
<protein>
    <recommendedName>
        <fullName evidence="3">non-specific serine/threonine protein kinase</fullName>
        <ecNumber evidence="3">2.7.11.1</ecNumber>
    </recommendedName>
</protein>
<dbReference type="InterPro" id="IPR001245">
    <property type="entry name" value="Ser-Thr/Tyr_kinase_cat_dom"/>
</dbReference>
<feature type="transmembrane region" description="Helical" evidence="22">
    <location>
        <begin position="12"/>
        <end position="31"/>
    </location>
</feature>
<evidence type="ECO:0000313" key="24">
    <source>
        <dbReference type="EMBL" id="KMZ69621.1"/>
    </source>
</evidence>
<feature type="domain" description="Protein kinase" evidence="23">
    <location>
        <begin position="604"/>
        <end position="884"/>
    </location>
</feature>
<evidence type="ECO:0000256" key="9">
    <source>
        <dbReference type="ARBA" id="ARBA00022737"/>
    </source>
</evidence>
<keyword evidence="9" id="KW-0677">Repeat</keyword>
<evidence type="ECO:0000313" key="25">
    <source>
        <dbReference type="Proteomes" id="UP000036987"/>
    </source>
</evidence>
<dbReference type="Pfam" id="PF12799">
    <property type="entry name" value="LRR_4"/>
    <property type="match status" value="1"/>
</dbReference>
<dbReference type="Gene3D" id="3.30.200.20">
    <property type="entry name" value="Phosphorylase Kinase, domain 1"/>
    <property type="match status" value="1"/>
</dbReference>
<evidence type="ECO:0000259" key="23">
    <source>
        <dbReference type="PROSITE" id="PS50011"/>
    </source>
</evidence>
<dbReference type="PANTHER" id="PTHR47986:SF29">
    <property type="entry name" value="RECEPTOR PROTEIN KINASE TMK1"/>
    <property type="match status" value="1"/>
</dbReference>
<dbReference type="InterPro" id="IPR000719">
    <property type="entry name" value="Prot_kinase_dom"/>
</dbReference>
<evidence type="ECO:0000256" key="1">
    <source>
        <dbReference type="ARBA" id="ARBA00004162"/>
    </source>
</evidence>
<evidence type="ECO:0000256" key="8">
    <source>
        <dbReference type="ARBA" id="ARBA00022729"/>
    </source>
</evidence>
<organism evidence="24 25">
    <name type="scientific">Zostera marina</name>
    <name type="common">Eelgrass</name>
    <dbReference type="NCBI Taxonomy" id="29655"/>
    <lineage>
        <taxon>Eukaryota</taxon>
        <taxon>Viridiplantae</taxon>
        <taxon>Streptophyta</taxon>
        <taxon>Embryophyta</taxon>
        <taxon>Tracheophyta</taxon>
        <taxon>Spermatophyta</taxon>
        <taxon>Magnoliopsida</taxon>
        <taxon>Liliopsida</taxon>
        <taxon>Zosteraceae</taxon>
        <taxon>Zostera</taxon>
    </lineage>
</organism>
<evidence type="ECO:0000256" key="10">
    <source>
        <dbReference type="ARBA" id="ARBA00022741"/>
    </source>
</evidence>
<keyword evidence="6" id="KW-0808">Transferase</keyword>
<evidence type="ECO:0000256" key="19">
    <source>
        <dbReference type="ARBA" id="ARBA00048679"/>
    </source>
</evidence>
<evidence type="ECO:0000256" key="12">
    <source>
        <dbReference type="ARBA" id="ARBA00022840"/>
    </source>
</evidence>
<keyword evidence="17" id="KW-0325">Glycoprotein</keyword>
<evidence type="ECO:0000256" key="11">
    <source>
        <dbReference type="ARBA" id="ARBA00022777"/>
    </source>
</evidence>
<dbReference type="Pfam" id="PF08263">
    <property type="entry name" value="LRRNT_2"/>
    <property type="match status" value="2"/>
</dbReference>
<evidence type="ECO:0000256" key="3">
    <source>
        <dbReference type="ARBA" id="ARBA00012513"/>
    </source>
</evidence>
<keyword evidence="4" id="KW-0723">Serine/threonine-protein kinase</keyword>
<dbReference type="SUPFAM" id="SSF52058">
    <property type="entry name" value="L domain-like"/>
    <property type="match status" value="1"/>
</dbReference>
<keyword evidence="8" id="KW-0732">Signal</keyword>
<dbReference type="InterPro" id="IPR017441">
    <property type="entry name" value="Protein_kinase_ATP_BS"/>
</dbReference>
<evidence type="ECO:0000256" key="18">
    <source>
        <dbReference type="ARBA" id="ARBA00047899"/>
    </source>
</evidence>
<keyword evidence="14 22" id="KW-0472">Membrane</keyword>
<keyword evidence="13 22" id="KW-1133">Transmembrane helix</keyword>
<dbReference type="PROSITE" id="PS00107">
    <property type="entry name" value="PROTEIN_KINASE_ATP"/>
    <property type="match status" value="1"/>
</dbReference>
<comment type="caution">
    <text evidence="24">The sequence shown here is derived from an EMBL/GenBank/DDBJ whole genome shotgun (WGS) entry which is preliminary data.</text>
</comment>
<dbReference type="InterPro" id="IPR032675">
    <property type="entry name" value="LRR_dom_sf"/>
</dbReference>
<keyword evidence="5" id="KW-0433">Leucine-rich repeat</keyword>
<feature type="region of interest" description="Disordered" evidence="21">
    <location>
        <begin position="460"/>
        <end position="491"/>
    </location>
</feature>
<dbReference type="SMART" id="SM00220">
    <property type="entry name" value="S_TKc"/>
    <property type="match status" value="1"/>
</dbReference>
<dbReference type="InterPro" id="IPR052422">
    <property type="entry name" value="Auxin_Ser/Thr_Kinase"/>
</dbReference>
<dbReference type="FunFam" id="1.10.510.10:FF:000198">
    <property type="entry name" value="receptor protein kinase TMK1"/>
    <property type="match status" value="1"/>
</dbReference>
<dbReference type="AlphaFoldDB" id="A0A0K9PKZ7"/>
<dbReference type="GO" id="GO:0007165">
    <property type="term" value="P:signal transduction"/>
    <property type="evidence" value="ECO:0000318"/>
    <property type="project" value="GO_Central"/>
</dbReference>
<evidence type="ECO:0000256" key="13">
    <source>
        <dbReference type="ARBA" id="ARBA00022989"/>
    </source>
</evidence>
<keyword evidence="16 24" id="KW-0675">Receptor</keyword>
<dbReference type="InterPro" id="IPR001611">
    <property type="entry name" value="Leu-rich_rpt"/>
</dbReference>
<dbReference type="FunFam" id="3.80.10.10:FF:000190">
    <property type="entry name" value="Receptor-like kinase TMK4"/>
    <property type="match status" value="1"/>
</dbReference>
<dbReference type="InterPro" id="IPR003591">
    <property type="entry name" value="Leu-rich_rpt_typical-subtyp"/>
</dbReference>
<dbReference type="SUPFAM" id="SSF56112">
    <property type="entry name" value="Protein kinase-like (PK-like)"/>
    <property type="match status" value="1"/>
</dbReference>
<dbReference type="PROSITE" id="PS50011">
    <property type="entry name" value="PROTEIN_KINASE_DOM"/>
    <property type="match status" value="1"/>
</dbReference>
<feature type="compositionally biased region" description="Polar residues" evidence="21">
    <location>
        <begin position="930"/>
        <end position="941"/>
    </location>
</feature>